<reference evidence="1 2" key="1">
    <citation type="journal article" date="2023" name="Int. J. Syst. Evol. Microbiol.">
        <title>Terrisporobacter hibernicus sp. nov., isolated from bovine faeces in Northern Ireland.</title>
        <authorList>
            <person name="Mitchell M."/>
            <person name="Nguyen S.V."/>
            <person name="Connor M."/>
            <person name="Fairley D.J."/>
            <person name="Donoghue O."/>
            <person name="Marshall H."/>
            <person name="Koolman L."/>
            <person name="McMullan G."/>
            <person name="Schaffer K.E."/>
            <person name="McGrath J.W."/>
            <person name="Fanning S."/>
        </authorList>
    </citation>
    <scope>NUCLEOTIDE SEQUENCE [LARGE SCALE GENOMIC DNA]</scope>
    <source>
        <strain evidence="1 2">MCA3</strain>
    </source>
</reference>
<dbReference type="RefSeq" id="WP_228415327.1">
    <property type="nucleotide sequence ID" value="NZ_CP081135.1"/>
</dbReference>
<dbReference type="EMBL" id="CP081135">
    <property type="protein sequence ID" value="UEL46432.1"/>
    <property type="molecule type" value="Genomic_DNA"/>
</dbReference>
<evidence type="ECO:0000313" key="2">
    <source>
        <dbReference type="Proteomes" id="UP001198983"/>
    </source>
</evidence>
<gene>
    <name evidence="1" type="ORF">JW646_12340</name>
</gene>
<evidence type="ECO:0000313" key="1">
    <source>
        <dbReference type="EMBL" id="UEL46432.1"/>
    </source>
</evidence>
<sequence length="586" mass="68429">MGKIGNDFIEYLNSMNNANSSNKNALAESQVLSKYYDKIKIDRKLGEVLYERLFNENAKAVILTGHAGDGKTSILIQILNQLGYFDSGKKSLSESELYNNKLFYVKDMSELNEEKQKEMLKKFLKYPNKGVSSLLISNTGPLINTFDNIMDEVDSETLEVNILNELDNNSLNPIKVNIDDEECSFIAVNMANIDNTYLVKEILYNLLQSELWEKCKNCEVKTKCPIAFNYYTCSENLDRITVILEQIYVWFKENESRLTIRQMLSHLSFALTGNLSCEEINKSIIYKNDAVFDYAFPNLLFGYKGVKRINESLNIKAIKELNKVAMDENALFADYQLFVREDFDMFDEKIKFVLEEQLKSHQSDLGINSENATKLRRSLRRFYILFSKLDDVEFEKLKNEVFSEAFNTYYKLRKKSKISNKEKARLEDIVFEGLYKTFVGVYPKNQENLYLTVKKELDDIQNVQLILGEVPKDDINIKNELKYSPFKENTEQYEIKIKFKMCKSLVSLTYQMYQYFMRISEGEVFTSLNPSFTFGLNNLKAKLLKNYRNNKEDECENNPKIKLLVIKKDSVDKINFIIEDDEMEIR</sequence>
<keyword evidence="2" id="KW-1185">Reference proteome</keyword>
<accession>A0AAX2ZFF0</accession>
<dbReference type="SUPFAM" id="SSF52540">
    <property type="entry name" value="P-loop containing nucleoside triphosphate hydrolases"/>
    <property type="match status" value="1"/>
</dbReference>
<protein>
    <recommendedName>
        <fullName evidence="3">DNA phosphorothioation-dependent restriction protein DptF</fullName>
    </recommendedName>
</protein>
<proteinExistence type="predicted"/>
<organism evidence="1 2">
    <name type="scientific">Terrisporobacter hibernicus</name>
    <dbReference type="NCBI Taxonomy" id="2813371"/>
    <lineage>
        <taxon>Bacteria</taxon>
        <taxon>Bacillati</taxon>
        <taxon>Bacillota</taxon>
        <taxon>Clostridia</taxon>
        <taxon>Peptostreptococcales</taxon>
        <taxon>Peptostreptococcaceae</taxon>
        <taxon>Terrisporobacter</taxon>
    </lineage>
</organism>
<evidence type="ECO:0008006" key="3">
    <source>
        <dbReference type="Google" id="ProtNLM"/>
    </source>
</evidence>
<name>A0AAX2ZFF0_9FIRM</name>
<dbReference type="KEGG" id="tem:JW646_12340"/>
<dbReference type="AlphaFoldDB" id="A0AAX2ZFF0"/>
<dbReference type="Proteomes" id="UP001198983">
    <property type="component" value="Chromosome"/>
</dbReference>
<dbReference type="InterPro" id="IPR027417">
    <property type="entry name" value="P-loop_NTPase"/>
</dbReference>